<protein>
    <submittedName>
        <fullName evidence="2">ISXO2-like transposase domain-containing protein</fullName>
    </submittedName>
</protein>
<evidence type="ECO:0000259" key="1">
    <source>
        <dbReference type="Pfam" id="PF12762"/>
    </source>
</evidence>
<accession>A0A450ZMV1</accession>
<dbReference type="AlphaFoldDB" id="A0A450ZMV1"/>
<proteinExistence type="predicted"/>
<dbReference type="EMBL" id="CAADFX010000027">
    <property type="protein sequence ID" value="VFK55111.1"/>
    <property type="molecule type" value="Genomic_DNA"/>
</dbReference>
<sequence length="74" mass="8574">MAHTNGIESVWAVPKRGYNGVYHHMSVKHLGRYVDEFSFRLNQENVKIHTMVRIASMIKGMLGKRLTYKTLIGR</sequence>
<dbReference type="InterPro" id="IPR024445">
    <property type="entry name" value="Tnp_ISXO2-like"/>
</dbReference>
<dbReference type="Pfam" id="PF12762">
    <property type="entry name" value="DDE_Tnp_IS1595"/>
    <property type="match status" value="1"/>
</dbReference>
<gene>
    <name evidence="2" type="ORF">BECKTUN1418D_GA0071000_102721</name>
</gene>
<feature type="domain" description="ISXO2-like transposase" evidence="1">
    <location>
        <begin position="2"/>
        <end position="42"/>
    </location>
</feature>
<evidence type="ECO:0000313" key="2">
    <source>
        <dbReference type="EMBL" id="VFK55111.1"/>
    </source>
</evidence>
<reference evidence="2" key="1">
    <citation type="submission" date="2019-02" db="EMBL/GenBank/DDBJ databases">
        <authorList>
            <person name="Gruber-Vodicka R. H."/>
            <person name="Seah K. B. B."/>
        </authorList>
    </citation>
    <scope>NUCLEOTIDE SEQUENCE</scope>
    <source>
        <strain evidence="2">BECK_BY1</strain>
    </source>
</reference>
<name>A0A450ZMV1_9GAMM</name>
<organism evidence="2">
    <name type="scientific">Candidatus Kentrum sp. TUN</name>
    <dbReference type="NCBI Taxonomy" id="2126343"/>
    <lineage>
        <taxon>Bacteria</taxon>
        <taxon>Pseudomonadati</taxon>
        <taxon>Pseudomonadota</taxon>
        <taxon>Gammaproteobacteria</taxon>
        <taxon>Candidatus Kentrum</taxon>
    </lineage>
</organism>